<gene>
    <name evidence="5" type="primary">rpsI</name>
    <name evidence="7" type="ORF">US58_C0004G0004</name>
</gene>
<dbReference type="InterPro" id="IPR020574">
    <property type="entry name" value="Ribosomal_uS9_CS"/>
</dbReference>
<dbReference type="PATRIC" id="fig|1619036.3.peg.98"/>
<comment type="caution">
    <text evidence="7">The sequence shown here is derived from an EMBL/GenBank/DDBJ whole genome shotgun (WGS) entry which is preliminary data.</text>
</comment>
<dbReference type="GO" id="GO:0005737">
    <property type="term" value="C:cytoplasm"/>
    <property type="evidence" value="ECO:0007669"/>
    <property type="project" value="UniProtKB-ARBA"/>
</dbReference>
<dbReference type="EMBL" id="LBTN01000004">
    <property type="protein sequence ID" value="KKQ41167.1"/>
    <property type="molecule type" value="Genomic_DNA"/>
</dbReference>
<name>A0A0G0HG53_9BACT</name>
<protein>
    <recommendedName>
        <fullName evidence="4 5">Small ribosomal subunit protein uS9</fullName>
    </recommendedName>
</protein>
<evidence type="ECO:0000256" key="2">
    <source>
        <dbReference type="ARBA" id="ARBA00022980"/>
    </source>
</evidence>
<dbReference type="PANTHER" id="PTHR21569">
    <property type="entry name" value="RIBOSOMAL PROTEIN S9"/>
    <property type="match status" value="1"/>
</dbReference>
<reference evidence="7 8" key="1">
    <citation type="journal article" date="2015" name="Nature">
        <title>rRNA introns, odd ribosomes, and small enigmatic genomes across a large radiation of phyla.</title>
        <authorList>
            <person name="Brown C.T."/>
            <person name="Hug L.A."/>
            <person name="Thomas B.C."/>
            <person name="Sharon I."/>
            <person name="Castelle C.J."/>
            <person name="Singh A."/>
            <person name="Wilkins M.J."/>
            <person name="Williams K.H."/>
            <person name="Banfield J.F."/>
        </authorList>
    </citation>
    <scope>NUCLEOTIDE SEQUENCE [LARGE SCALE GENOMIC DNA]</scope>
</reference>
<dbReference type="InterPro" id="IPR020568">
    <property type="entry name" value="Ribosomal_Su5_D2-typ_SF"/>
</dbReference>
<dbReference type="InterPro" id="IPR014721">
    <property type="entry name" value="Ribsml_uS5_D2-typ_fold_subgr"/>
</dbReference>
<evidence type="ECO:0000256" key="6">
    <source>
        <dbReference type="RuleBase" id="RU003815"/>
    </source>
</evidence>
<dbReference type="NCBIfam" id="NF001099">
    <property type="entry name" value="PRK00132.1"/>
    <property type="match status" value="1"/>
</dbReference>
<dbReference type="SUPFAM" id="SSF54211">
    <property type="entry name" value="Ribosomal protein S5 domain 2-like"/>
    <property type="match status" value="1"/>
</dbReference>
<dbReference type="GO" id="GO:0003723">
    <property type="term" value="F:RNA binding"/>
    <property type="evidence" value="ECO:0007669"/>
    <property type="project" value="TreeGrafter"/>
</dbReference>
<evidence type="ECO:0000256" key="3">
    <source>
        <dbReference type="ARBA" id="ARBA00023274"/>
    </source>
</evidence>
<proteinExistence type="inferred from homology"/>
<dbReference type="STRING" id="1619036.US58_C0004G0004"/>
<evidence type="ECO:0000256" key="1">
    <source>
        <dbReference type="ARBA" id="ARBA00005251"/>
    </source>
</evidence>
<evidence type="ECO:0000313" key="8">
    <source>
        <dbReference type="Proteomes" id="UP000034333"/>
    </source>
</evidence>
<dbReference type="GO" id="GO:0015935">
    <property type="term" value="C:small ribosomal subunit"/>
    <property type="evidence" value="ECO:0007669"/>
    <property type="project" value="UniProtKB-ARBA"/>
</dbReference>
<keyword evidence="2 5" id="KW-0689">Ribosomal protein</keyword>
<dbReference type="HAMAP" id="MF_00532_B">
    <property type="entry name" value="Ribosomal_uS9_B"/>
    <property type="match status" value="1"/>
</dbReference>
<sequence length="134" mass="15189">MTQITKETINRAVGRRKCAAARVRLTKGEGKIVINGKPLSEYFPYFEEQQMVMSPLVAVDKAKEYDFSIKVAGGGKKGQAIAVRHGIARALLRWNEDFKKALKTLGLLTRDSRVKERKKFGLKKARKAPQWSKR</sequence>
<organism evidence="7 8">
    <name type="scientific">Candidatus Magasanikbacteria bacterium GW2011_GWA2_37_8</name>
    <dbReference type="NCBI Taxonomy" id="1619036"/>
    <lineage>
        <taxon>Bacteria</taxon>
        <taxon>Candidatus Magasanikiibacteriota</taxon>
    </lineage>
</organism>
<dbReference type="FunFam" id="3.30.230.10:FF:000001">
    <property type="entry name" value="30S ribosomal protein S9"/>
    <property type="match status" value="1"/>
</dbReference>
<dbReference type="InterPro" id="IPR023035">
    <property type="entry name" value="Ribosomal_uS9_bac/plastid"/>
</dbReference>
<evidence type="ECO:0000313" key="7">
    <source>
        <dbReference type="EMBL" id="KKQ41167.1"/>
    </source>
</evidence>
<dbReference type="PANTHER" id="PTHR21569:SF1">
    <property type="entry name" value="SMALL RIBOSOMAL SUBUNIT PROTEIN US9M"/>
    <property type="match status" value="1"/>
</dbReference>
<dbReference type="AlphaFoldDB" id="A0A0G0HG53"/>
<evidence type="ECO:0000256" key="5">
    <source>
        <dbReference type="HAMAP-Rule" id="MF_00532"/>
    </source>
</evidence>
<keyword evidence="3 5" id="KW-0687">Ribonucleoprotein</keyword>
<dbReference type="Pfam" id="PF00380">
    <property type="entry name" value="Ribosomal_S9"/>
    <property type="match status" value="1"/>
</dbReference>
<dbReference type="Proteomes" id="UP000034333">
    <property type="component" value="Unassembled WGS sequence"/>
</dbReference>
<dbReference type="GO" id="GO:0006412">
    <property type="term" value="P:translation"/>
    <property type="evidence" value="ECO:0007669"/>
    <property type="project" value="UniProtKB-UniRule"/>
</dbReference>
<dbReference type="GO" id="GO:0003735">
    <property type="term" value="F:structural constituent of ribosome"/>
    <property type="evidence" value="ECO:0007669"/>
    <property type="project" value="InterPro"/>
</dbReference>
<accession>A0A0G0HG53</accession>
<comment type="similarity">
    <text evidence="1 5 6">Belongs to the universal ribosomal protein uS9 family.</text>
</comment>
<dbReference type="Gene3D" id="3.30.230.10">
    <property type="match status" value="1"/>
</dbReference>
<dbReference type="InterPro" id="IPR000754">
    <property type="entry name" value="Ribosomal_uS9"/>
</dbReference>
<dbReference type="PROSITE" id="PS00360">
    <property type="entry name" value="RIBOSOMAL_S9"/>
    <property type="match status" value="1"/>
</dbReference>
<evidence type="ECO:0000256" key="4">
    <source>
        <dbReference type="ARBA" id="ARBA00035259"/>
    </source>
</evidence>